<protein>
    <submittedName>
        <fullName evidence="4">Cytochrome P450</fullName>
    </submittedName>
</protein>
<comment type="caution">
    <text evidence="4">The sequence shown here is derived from an EMBL/GenBank/DDBJ whole genome shotgun (WGS) entry which is preliminary data.</text>
</comment>
<dbReference type="Gene3D" id="3.30.43.20">
    <property type="match status" value="1"/>
</dbReference>
<feature type="non-terminal residue" evidence="4">
    <location>
        <position position="113"/>
    </location>
</feature>
<evidence type="ECO:0000256" key="2">
    <source>
        <dbReference type="ARBA" id="ARBA00022617"/>
    </source>
</evidence>
<dbReference type="AlphaFoldDB" id="A0A9X9F0Z5"/>
<keyword evidence="3" id="KW-0560">Oxidoreductase</keyword>
<proteinExistence type="inferred from homology"/>
<keyword evidence="2" id="KW-0479">Metal-binding</keyword>
<dbReference type="GO" id="GO:0004497">
    <property type="term" value="F:monooxygenase activity"/>
    <property type="evidence" value="ECO:0007669"/>
    <property type="project" value="UniProtKB-KW"/>
</dbReference>
<dbReference type="GO" id="GO:0016705">
    <property type="term" value="F:oxidoreductase activity, acting on paired donors, with incorporation or reduction of molecular oxygen"/>
    <property type="evidence" value="ECO:0007669"/>
    <property type="project" value="InterPro"/>
</dbReference>
<dbReference type="PANTHER" id="PTHR46696:SF1">
    <property type="entry name" value="CYTOCHROME P450 YJIB-RELATED"/>
    <property type="match status" value="1"/>
</dbReference>
<evidence type="ECO:0000256" key="3">
    <source>
        <dbReference type="ARBA" id="ARBA00023033"/>
    </source>
</evidence>
<reference evidence="4 5" key="1">
    <citation type="journal article" date="2019" name="Environ. Microbiol.">
        <title>An active ?-lactamase is a part of an orchestrated cell wall stress resistance network of Bacillus subtilis and related rhizosphere species.</title>
        <authorList>
            <person name="Bucher T."/>
            <person name="Keren-Paz A."/>
            <person name="Hausser J."/>
            <person name="Olender T."/>
            <person name="Cytryn E."/>
            <person name="Kolodkin-Gal I."/>
        </authorList>
    </citation>
    <scope>NUCLEOTIDE SEQUENCE [LARGE SCALE GENOMIC DNA]</scope>
    <source>
        <strain evidence="4 5">I32</strain>
    </source>
</reference>
<dbReference type="PANTHER" id="PTHR46696">
    <property type="entry name" value="P450, PUTATIVE (EUROFUNG)-RELATED"/>
    <property type="match status" value="1"/>
</dbReference>
<dbReference type="EMBL" id="SZOH01005059">
    <property type="protein sequence ID" value="TKI81257.1"/>
    <property type="molecule type" value="Genomic_DNA"/>
</dbReference>
<comment type="similarity">
    <text evidence="1">Belongs to the cytochrome P450 family.</text>
</comment>
<organism evidence="4 5">
    <name type="scientific">Bacillus cereus</name>
    <dbReference type="NCBI Taxonomy" id="1396"/>
    <lineage>
        <taxon>Bacteria</taxon>
        <taxon>Bacillati</taxon>
        <taxon>Bacillota</taxon>
        <taxon>Bacilli</taxon>
        <taxon>Bacillales</taxon>
        <taxon>Bacillaceae</taxon>
        <taxon>Bacillus</taxon>
        <taxon>Bacillus cereus group</taxon>
    </lineage>
</organism>
<keyword evidence="2" id="KW-0408">Iron</keyword>
<evidence type="ECO:0000313" key="4">
    <source>
        <dbReference type="EMBL" id="TKI81257.1"/>
    </source>
</evidence>
<dbReference type="Proteomes" id="UP000308444">
    <property type="component" value="Unassembled WGS sequence"/>
</dbReference>
<accession>A0A9X9F0Z5</accession>
<gene>
    <name evidence="4" type="ORF">FC695_42990</name>
</gene>
<dbReference type="SUPFAM" id="SSF48264">
    <property type="entry name" value="Cytochrome P450"/>
    <property type="match status" value="1"/>
</dbReference>
<keyword evidence="3" id="KW-0503">Monooxygenase</keyword>
<name>A0A9X9F0Z5_BACCE</name>
<evidence type="ECO:0000256" key="1">
    <source>
        <dbReference type="ARBA" id="ARBA00010617"/>
    </source>
</evidence>
<keyword evidence="2" id="KW-0349">Heme</keyword>
<dbReference type="InterPro" id="IPR036396">
    <property type="entry name" value="Cyt_P450_sf"/>
</dbReference>
<dbReference type="GO" id="GO:0005506">
    <property type="term" value="F:iron ion binding"/>
    <property type="evidence" value="ECO:0007669"/>
    <property type="project" value="InterPro"/>
</dbReference>
<evidence type="ECO:0000313" key="5">
    <source>
        <dbReference type="Proteomes" id="UP000308444"/>
    </source>
</evidence>
<sequence>MSMKNKVGLKIEDGINLASAQFKEDAYEIYKESRKMQPILFVNKTELGAEWLITRYEDALPLLKDSRLKKDPANVFSQDTLNVFLTVDNSDHLTTHMLNSDPPNHNRLRSLVQ</sequence>
<dbReference type="GO" id="GO:0020037">
    <property type="term" value="F:heme binding"/>
    <property type="evidence" value="ECO:0007669"/>
    <property type="project" value="InterPro"/>
</dbReference>